<proteinExistence type="predicted"/>
<evidence type="ECO:0000259" key="1">
    <source>
        <dbReference type="Pfam" id="PF13349"/>
    </source>
</evidence>
<protein>
    <recommendedName>
        <fullName evidence="1">DUF4097 domain-containing protein</fullName>
    </recommendedName>
</protein>
<reference evidence="2 3" key="1">
    <citation type="submission" date="2018-08" db="EMBL/GenBank/DDBJ databases">
        <title>Muricauda nanhaiensis sp. nov., isolated from seawater of the South China Sea.</title>
        <authorList>
            <person name="Dang Y."/>
        </authorList>
    </citation>
    <scope>NUCLEOTIDE SEQUENCE [LARGE SCALE GENOMIC DNA]</scope>
    <source>
        <strain evidence="2 3">SM1704</strain>
    </source>
</reference>
<evidence type="ECO:0000313" key="2">
    <source>
        <dbReference type="EMBL" id="RDY58698.1"/>
    </source>
</evidence>
<dbReference type="Pfam" id="PF13349">
    <property type="entry name" value="DUF4097"/>
    <property type="match status" value="1"/>
</dbReference>
<dbReference type="Proteomes" id="UP000261828">
    <property type="component" value="Unassembled WGS sequence"/>
</dbReference>
<keyword evidence="3" id="KW-1185">Reference proteome</keyword>
<evidence type="ECO:0000313" key="3">
    <source>
        <dbReference type="Proteomes" id="UP000261828"/>
    </source>
</evidence>
<dbReference type="InterPro" id="IPR025164">
    <property type="entry name" value="Toastrack_DUF4097"/>
</dbReference>
<feature type="domain" description="DUF4097" evidence="1">
    <location>
        <begin position="140"/>
        <end position="255"/>
    </location>
</feature>
<comment type="caution">
    <text evidence="2">The sequence shown here is derived from an EMBL/GenBank/DDBJ whole genome shotgun (WGS) entry which is preliminary data.</text>
</comment>
<gene>
    <name evidence="2" type="ORF">DX873_13530</name>
</gene>
<sequence length="281" mass="31612">MLCFSLGVGTLAAEAQKKEFKEVIKKEIMLQNNMNNLVVVKNVFGSITVEGYQGEKVLLEVERTISAKNTEDLELGKKELQLKVVEEEKRVILYPDAPYIEFDKEKLRYNWCNNNDDISYDHKLNFKLKVPNSVKINTSTINDGEISIKNTKGNYLEVSNINGGISLHNITGTTKLSCINGEVDISYAKNPTSDSEYHSLNGDINISYQKSLSANISFKSMNGELYTDFDINKQYSSTKKDTGNKKMGKYKYEAKPVVQIGNGGVEFNFETLNGDVIIKKI</sequence>
<dbReference type="EMBL" id="QTJX01000003">
    <property type="protein sequence ID" value="RDY58698.1"/>
    <property type="molecule type" value="Genomic_DNA"/>
</dbReference>
<name>A0A371JNB4_9FLAO</name>
<dbReference type="AlphaFoldDB" id="A0A371JNB4"/>
<organism evidence="2 3">
    <name type="scientific">Flagellimonas nanhaiensis</name>
    <dbReference type="NCBI Taxonomy" id="2292706"/>
    <lineage>
        <taxon>Bacteria</taxon>
        <taxon>Pseudomonadati</taxon>
        <taxon>Bacteroidota</taxon>
        <taxon>Flavobacteriia</taxon>
        <taxon>Flavobacteriales</taxon>
        <taxon>Flavobacteriaceae</taxon>
        <taxon>Flagellimonas</taxon>
    </lineage>
</organism>
<accession>A0A371JNB4</accession>